<keyword evidence="4" id="KW-0378">Hydrolase</keyword>
<dbReference type="GO" id="GO:0004630">
    <property type="term" value="F:phospholipase D activity"/>
    <property type="evidence" value="ECO:0007669"/>
    <property type="project" value="UniProtKB-EC"/>
</dbReference>
<dbReference type="InterPro" id="IPR051406">
    <property type="entry name" value="PLD_domain"/>
</dbReference>
<dbReference type="PANTHER" id="PTHR43856:SF1">
    <property type="entry name" value="MITOCHONDRIAL CARDIOLIPIN HYDROLASE"/>
    <property type="match status" value="1"/>
</dbReference>
<comment type="similarity">
    <text evidence="2">Belongs to the phospholipase D family.</text>
</comment>
<dbReference type="AlphaFoldDB" id="A0A5A5S1S4"/>
<evidence type="ECO:0000256" key="2">
    <source>
        <dbReference type="ARBA" id="ARBA00008664"/>
    </source>
</evidence>
<dbReference type="Proteomes" id="UP000324689">
    <property type="component" value="Unassembled WGS sequence"/>
</dbReference>
<dbReference type="Pfam" id="PF13091">
    <property type="entry name" value="PLDc_2"/>
    <property type="match status" value="1"/>
</dbReference>
<evidence type="ECO:0000256" key="5">
    <source>
        <dbReference type="ARBA" id="ARBA00022963"/>
    </source>
</evidence>
<reference evidence="8 9" key="1">
    <citation type="submission" date="2018-09" db="EMBL/GenBank/DDBJ databases">
        <title>Evolutionary history of phycoerythrin pigmentation in the water bloom-forming cyanobacterium Microcystis aeruginosa.</title>
        <authorList>
            <person name="Tanabe Y."/>
            <person name="Tanabe Y."/>
            <person name="Yamaguchi H."/>
        </authorList>
    </citation>
    <scope>NUCLEOTIDE SEQUENCE [LARGE SCALE GENOMIC DNA]</scope>
    <source>
        <strain evidence="8 9">NIES-2521</strain>
    </source>
</reference>
<dbReference type="PANTHER" id="PTHR43856">
    <property type="entry name" value="CARDIOLIPIN HYDROLASE"/>
    <property type="match status" value="1"/>
</dbReference>
<evidence type="ECO:0000256" key="6">
    <source>
        <dbReference type="ARBA" id="ARBA00023098"/>
    </source>
</evidence>
<gene>
    <name evidence="8" type="ORF">MiTs_01401</name>
</gene>
<dbReference type="EC" id="3.1.4.4" evidence="3"/>
<dbReference type="InterPro" id="IPR025202">
    <property type="entry name" value="PLD-like_dom"/>
</dbReference>
<accession>A0A5A5S1S4</accession>
<evidence type="ECO:0000313" key="8">
    <source>
        <dbReference type="EMBL" id="GCA79411.1"/>
    </source>
</evidence>
<comment type="catalytic activity">
    <reaction evidence="1">
        <text>a 1,2-diacyl-sn-glycero-3-phosphocholine + H2O = a 1,2-diacyl-sn-glycero-3-phosphate + choline + H(+)</text>
        <dbReference type="Rhea" id="RHEA:14445"/>
        <dbReference type="ChEBI" id="CHEBI:15354"/>
        <dbReference type="ChEBI" id="CHEBI:15377"/>
        <dbReference type="ChEBI" id="CHEBI:15378"/>
        <dbReference type="ChEBI" id="CHEBI:57643"/>
        <dbReference type="ChEBI" id="CHEBI:58608"/>
        <dbReference type="EC" id="3.1.4.4"/>
    </reaction>
</comment>
<evidence type="ECO:0000259" key="7">
    <source>
        <dbReference type="Pfam" id="PF13091"/>
    </source>
</evidence>
<dbReference type="SUPFAM" id="SSF56024">
    <property type="entry name" value="Phospholipase D/nuclease"/>
    <property type="match status" value="1"/>
</dbReference>
<evidence type="ECO:0000256" key="3">
    <source>
        <dbReference type="ARBA" id="ARBA00012027"/>
    </source>
</evidence>
<dbReference type="GO" id="GO:0016891">
    <property type="term" value="F:RNA endonuclease activity producing 5'-phosphomonoesters, hydrolytic mechanism"/>
    <property type="evidence" value="ECO:0007669"/>
    <property type="project" value="TreeGrafter"/>
</dbReference>
<organism evidence="8 9">
    <name type="scientific">Microcystis aeruginosa NIES-2521</name>
    <dbReference type="NCBI Taxonomy" id="2303983"/>
    <lineage>
        <taxon>Bacteria</taxon>
        <taxon>Bacillati</taxon>
        <taxon>Cyanobacteriota</taxon>
        <taxon>Cyanophyceae</taxon>
        <taxon>Oscillatoriophycideae</taxon>
        <taxon>Chroococcales</taxon>
        <taxon>Microcystaceae</taxon>
        <taxon>Microcystis</taxon>
    </lineage>
</organism>
<dbReference type="Gene3D" id="3.30.870.10">
    <property type="entry name" value="Endonuclease Chain A"/>
    <property type="match status" value="1"/>
</dbReference>
<dbReference type="EMBL" id="BHVQ01000012">
    <property type="protein sequence ID" value="GCA79411.1"/>
    <property type="molecule type" value="Genomic_DNA"/>
</dbReference>
<evidence type="ECO:0000256" key="1">
    <source>
        <dbReference type="ARBA" id="ARBA00000798"/>
    </source>
</evidence>
<evidence type="ECO:0000313" key="9">
    <source>
        <dbReference type="Proteomes" id="UP000324689"/>
    </source>
</evidence>
<name>A0A5A5S1S4_MICAE</name>
<evidence type="ECO:0000256" key="4">
    <source>
        <dbReference type="ARBA" id="ARBA00022801"/>
    </source>
</evidence>
<protein>
    <recommendedName>
        <fullName evidence="3">phospholipase D</fullName>
        <ecNumber evidence="3">3.1.4.4</ecNumber>
    </recommendedName>
</protein>
<sequence length="185" mass="21561">MGKLISELLEYNKINNFNKSDTDIQQLERISQELQGQKNNNNTGKIKSCCQDIKTEIIKHIYEAKFAIWVCVAWFTDADLFQRLIDKKNQGVNVRLIINDDENNKKSGLDYQKFETHKIKKIGKYGTNSMHDKFCILDLKTVIHGSYNWTKNAKYNDDTITVIEDNCEQAKLFSEQFIALINRQS</sequence>
<dbReference type="CDD" id="cd09174">
    <property type="entry name" value="PLDc_Nuc_like_unchar2"/>
    <property type="match status" value="1"/>
</dbReference>
<dbReference type="GO" id="GO:0016042">
    <property type="term" value="P:lipid catabolic process"/>
    <property type="evidence" value="ECO:0007669"/>
    <property type="project" value="UniProtKB-KW"/>
</dbReference>
<dbReference type="RefSeq" id="WP_172968132.1">
    <property type="nucleotide sequence ID" value="NZ_BHVQ01000012.1"/>
</dbReference>
<proteinExistence type="inferred from homology"/>
<comment type="caution">
    <text evidence="8">The sequence shown here is derived from an EMBL/GenBank/DDBJ whole genome shotgun (WGS) entry which is preliminary data.</text>
</comment>
<keyword evidence="5" id="KW-0442">Lipid degradation</keyword>
<keyword evidence="6" id="KW-0443">Lipid metabolism</keyword>
<feature type="domain" description="Phospholipase D-like" evidence="7">
    <location>
        <begin position="57"/>
        <end position="179"/>
    </location>
</feature>